<dbReference type="VEuPathDB" id="MicrosporidiaDB:EROM_110020"/>
<dbReference type="KEGG" id="ero:EROM_110020"/>
<dbReference type="Proteomes" id="UP000010094">
    <property type="component" value="Chromosome V"/>
</dbReference>
<evidence type="ECO:0000313" key="2">
    <source>
        <dbReference type="EMBL" id="AFN83987.1"/>
    </source>
</evidence>
<dbReference type="RefSeq" id="XP_009264591.1">
    <property type="nucleotide sequence ID" value="XM_009266316.1"/>
</dbReference>
<dbReference type="EMBL" id="CP003530">
    <property type="protein sequence ID" value="AFN83987.1"/>
    <property type="molecule type" value="Genomic_DNA"/>
</dbReference>
<accession>I7AMW9</accession>
<keyword evidence="3" id="KW-1185">Reference proteome</keyword>
<sequence length="172" mass="19498">MLAISVIGIIGLLGGLRGAIPLKVSNVSGKVYKNIRVNAQRICRIMEYVEKPEIAEFMKECLEKQVSERAQELCRELIFEHESLKEKVARLGEAAGNSESSFEELKSLIIEVFDGCFKVVRSGMILDIELGFNEENLDEVEEACSKVYRRLLNEIAQWRNSNGAFRLATTYY</sequence>
<gene>
    <name evidence="1" type="ordered locus">EROM_051640</name>
    <name evidence="2" type="ordered locus">EROM_110020</name>
</gene>
<dbReference type="GeneID" id="20521396"/>
<evidence type="ECO:0000313" key="3">
    <source>
        <dbReference type="Proteomes" id="UP000010094"/>
    </source>
</evidence>
<dbReference type="GeneID" id="20564602"/>
<organism evidence="1 3">
    <name type="scientific">Encephalitozoon romaleae (strain SJ-2008)</name>
    <name type="common">Microsporidian parasite</name>
    <dbReference type="NCBI Taxonomy" id="1178016"/>
    <lineage>
        <taxon>Eukaryota</taxon>
        <taxon>Fungi</taxon>
        <taxon>Fungi incertae sedis</taxon>
        <taxon>Microsporidia</taxon>
        <taxon>Unikaryonidae</taxon>
        <taxon>Encephalitozoon</taxon>
    </lineage>
</organism>
<dbReference type="AlphaFoldDB" id="I7AMW9"/>
<dbReference type="KEGG" id="ero:EROM_051640"/>
<reference evidence="1 3" key="1">
    <citation type="journal article" date="2012" name="Proc. Natl. Acad. Sci. U.S.A.">
        <title>Gain and loss of multiple functionally related, horizontally transferred genes in the reduced genomes of two microsporidian parasites.</title>
        <authorList>
            <person name="Pombert J.-F."/>
            <person name="Selman M."/>
            <person name="Burki F."/>
            <person name="Bardell F.T."/>
            <person name="Farinelli L."/>
            <person name="Solter L.F."/>
            <person name="Whitman D.W."/>
            <person name="Weiss L.M."/>
            <person name="Corradi N."/>
            <person name="Keeling P.J."/>
        </authorList>
    </citation>
    <scope>NUCLEOTIDE SEQUENCE [LARGE SCALE GENOMIC DNA]</scope>
    <source>
        <strain evidence="1 3">SJ-2008</strain>
    </source>
</reference>
<dbReference type="RefSeq" id="XP_009265484.1">
    <property type="nucleotide sequence ID" value="XM_009267209.1"/>
</dbReference>
<name>I7AMW9_ENCRO</name>
<evidence type="ECO:0000313" key="1">
    <source>
        <dbReference type="EMBL" id="AFN83094.1"/>
    </source>
</evidence>
<dbReference type="Proteomes" id="UP000010094">
    <property type="component" value="Chromosome XI"/>
</dbReference>
<protein>
    <submittedName>
        <fullName evidence="1">Uncharacterized protein</fullName>
    </submittedName>
</protein>
<dbReference type="VEuPathDB" id="MicrosporidiaDB:EROM_051640"/>
<dbReference type="OrthoDB" id="2199999at2759"/>
<dbReference type="HOGENOM" id="CLU_1555240_0_0_1"/>
<proteinExistence type="predicted"/>
<dbReference type="EMBL" id="CP003522">
    <property type="protein sequence ID" value="AFN83094.1"/>
    <property type="molecule type" value="Genomic_DNA"/>
</dbReference>